<evidence type="ECO:0000313" key="1">
    <source>
        <dbReference type="EMBL" id="KXG29644.1"/>
    </source>
</evidence>
<evidence type="ECO:0000313" key="2">
    <source>
        <dbReference type="Proteomes" id="UP000000768"/>
    </source>
</evidence>
<dbReference type="Gramene" id="KXG29644">
    <property type="protein sequence ID" value="KXG29644"/>
    <property type="gene ID" value="SORBI_3004G070300"/>
</dbReference>
<sequence length="70" mass="8100">MWPPSPLRPDRRSHLPSPLLFGTEYILLFLKTSLHHVDILLVPSTFCSSCNVIYCSMPLLSQFFIYKLAF</sequence>
<reference evidence="2" key="2">
    <citation type="journal article" date="2018" name="Plant J.">
        <title>The Sorghum bicolor reference genome: improved assembly, gene annotations, a transcriptome atlas, and signatures of genome organization.</title>
        <authorList>
            <person name="McCormick R.F."/>
            <person name="Truong S.K."/>
            <person name="Sreedasyam A."/>
            <person name="Jenkins J."/>
            <person name="Shu S."/>
            <person name="Sims D."/>
            <person name="Kennedy M."/>
            <person name="Amirebrahimi M."/>
            <person name="Weers B.D."/>
            <person name="McKinley B."/>
            <person name="Mattison A."/>
            <person name="Morishige D.T."/>
            <person name="Grimwood J."/>
            <person name="Schmutz J."/>
            <person name="Mullet J.E."/>
        </authorList>
    </citation>
    <scope>NUCLEOTIDE SEQUENCE [LARGE SCALE GENOMIC DNA]</scope>
    <source>
        <strain evidence="2">cv. BTx623</strain>
    </source>
</reference>
<dbReference type="EMBL" id="CM000763">
    <property type="protein sequence ID" value="KXG29644.1"/>
    <property type="molecule type" value="Genomic_DNA"/>
</dbReference>
<gene>
    <name evidence="1" type="ORF">SORBI_3004G070300</name>
</gene>
<dbReference type="AlphaFoldDB" id="A0A194YN47"/>
<dbReference type="Proteomes" id="UP000000768">
    <property type="component" value="Chromosome 4"/>
</dbReference>
<accession>A0A194YN47</accession>
<organism evidence="1 2">
    <name type="scientific">Sorghum bicolor</name>
    <name type="common">Sorghum</name>
    <name type="synonym">Sorghum vulgare</name>
    <dbReference type="NCBI Taxonomy" id="4558"/>
    <lineage>
        <taxon>Eukaryota</taxon>
        <taxon>Viridiplantae</taxon>
        <taxon>Streptophyta</taxon>
        <taxon>Embryophyta</taxon>
        <taxon>Tracheophyta</taxon>
        <taxon>Spermatophyta</taxon>
        <taxon>Magnoliopsida</taxon>
        <taxon>Liliopsida</taxon>
        <taxon>Poales</taxon>
        <taxon>Poaceae</taxon>
        <taxon>PACMAD clade</taxon>
        <taxon>Panicoideae</taxon>
        <taxon>Andropogonodae</taxon>
        <taxon>Andropogoneae</taxon>
        <taxon>Sorghinae</taxon>
        <taxon>Sorghum</taxon>
    </lineage>
</organism>
<proteinExistence type="predicted"/>
<protein>
    <submittedName>
        <fullName evidence="1">Uncharacterized protein</fullName>
    </submittedName>
</protein>
<reference evidence="1 2" key="1">
    <citation type="journal article" date="2009" name="Nature">
        <title>The Sorghum bicolor genome and the diversification of grasses.</title>
        <authorList>
            <person name="Paterson A.H."/>
            <person name="Bowers J.E."/>
            <person name="Bruggmann R."/>
            <person name="Dubchak I."/>
            <person name="Grimwood J."/>
            <person name="Gundlach H."/>
            <person name="Haberer G."/>
            <person name="Hellsten U."/>
            <person name="Mitros T."/>
            <person name="Poliakov A."/>
            <person name="Schmutz J."/>
            <person name="Spannagl M."/>
            <person name="Tang H."/>
            <person name="Wang X."/>
            <person name="Wicker T."/>
            <person name="Bharti A.K."/>
            <person name="Chapman J."/>
            <person name="Feltus F.A."/>
            <person name="Gowik U."/>
            <person name="Grigoriev I.V."/>
            <person name="Lyons E."/>
            <person name="Maher C.A."/>
            <person name="Martis M."/>
            <person name="Narechania A."/>
            <person name="Otillar R.P."/>
            <person name="Penning B.W."/>
            <person name="Salamov A.A."/>
            <person name="Wang Y."/>
            <person name="Zhang L."/>
            <person name="Carpita N.C."/>
            <person name="Freeling M."/>
            <person name="Gingle A.R."/>
            <person name="Hash C.T."/>
            <person name="Keller B."/>
            <person name="Klein P."/>
            <person name="Kresovich S."/>
            <person name="McCann M.C."/>
            <person name="Ming R."/>
            <person name="Peterson D.G."/>
            <person name="Mehboob-ur-Rahman"/>
            <person name="Ware D."/>
            <person name="Westhoff P."/>
            <person name="Mayer K.F."/>
            <person name="Messing J."/>
            <person name="Rokhsar D.S."/>
        </authorList>
    </citation>
    <scope>NUCLEOTIDE SEQUENCE [LARGE SCALE GENOMIC DNA]</scope>
    <source>
        <strain evidence="2">cv. BTx623</strain>
    </source>
</reference>
<keyword evidence="2" id="KW-1185">Reference proteome</keyword>
<dbReference type="InParanoid" id="A0A194YN47"/>
<name>A0A194YN47_SORBI</name>